<sequence>MRGETTYRLTIFGTGTTRLGTLTGAMGDTYDDTTFNCNKNVFKVKNWTYNDGEGDSWTWEKGFDKIKLTLENCVSENDRKECDMKVSEDSGLEWQDGFTSKAIF</sequence>
<evidence type="ECO:0000313" key="2">
    <source>
        <dbReference type="Proteomes" id="UP000249762"/>
    </source>
</evidence>
<dbReference type="AlphaFoldDB" id="A0A328PTN3"/>
<organism evidence="1 2">
    <name type="scientific">Mycoplasma wenyonii</name>
    <dbReference type="NCBI Taxonomy" id="65123"/>
    <lineage>
        <taxon>Bacteria</taxon>
        <taxon>Bacillati</taxon>
        <taxon>Mycoplasmatota</taxon>
        <taxon>Mollicutes</taxon>
        <taxon>Mycoplasmataceae</taxon>
        <taxon>Mycoplasma</taxon>
    </lineage>
</organism>
<proteinExistence type="predicted"/>
<comment type="caution">
    <text evidence="1">The sequence shown here is derived from an EMBL/GenBank/DDBJ whole genome shotgun (WGS) entry which is preliminary data.</text>
</comment>
<dbReference type="Proteomes" id="UP000249762">
    <property type="component" value="Unassembled WGS sequence"/>
</dbReference>
<name>A0A328PTN3_9MOLU</name>
<protein>
    <submittedName>
        <fullName evidence="1">Uncharacterized protein</fullName>
    </submittedName>
</protein>
<dbReference type="EMBL" id="QKVO01000004">
    <property type="protein sequence ID" value="RAO95080.1"/>
    <property type="molecule type" value="Genomic_DNA"/>
</dbReference>
<dbReference type="RefSeq" id="WP_112665329.1">
    <property type="nucleotide sequence ID" value="NZ_QKVO01000004.1"/>
</dbReference>
<evidence type="ECO:0000313" key="1">
    <source>
        <dbReference type="EMBL" id="RAO95080.1"/>
    </source>
</evidence>
<accession>A0A328PTN3</accession>
<keyword evidence="2" id="KW-1185">Reference proteome</keyword>
<gene>
    <name evidence="1" type="ORF">DNK47_01580</name>
</gene>
<reference evidence="2" key="1">
    <citation type="submission" date="2018-06" db="EMBL/GenBank/DDBJ databases">
        <authorList>
            <person name="Martinez Ocampo F."/>
            <person name="Quiroz Castaneda R.E."/>
            <person name="Rojas Lopez X."/>
        </authorList>
    </citation>
    <scope>NUCLEOTIDE SEQUENCE [LARGE SCALE GENOMIC DNA]</scope>
    <source>
        <strain evidence="2">INIFAP02</strain>
    </source>
</reference>